<sequence>MNAIPELRHAGIAIDASGVATITIREAGTLNILGTPVIKDLIAGMRYLAADERVRTLVFRGTGDKAFVAGADIKEMGALDMESAAVFIENLRVLCEAVQLFPTPVIARIPGWTLGGGMELAVACDIRIAASKAYFGMPEVKVGIPSILYAAVLPRLIGNARANWLLLTGENINAAKAEAWGLADVVVEMEDLDQEVARVAGEFAAVGPTVLRQQKRLLREWQHEPMDRSIRNGVAEFASAFGTGEPQRFMKEFVDRKAAAHKA</sequence>
<gene>
    <name evidence="2" type="ORF">N0K08_03225</name>
</gene>
<dbReference type="Gene3D" id="3.90.226.10">
    <property type="entry name" value="2-enoyl-CoA Hydratase, Chain A, domain 1"/>
    <property type="match status" value="1"/>
</dbReference>
<proteinExistence type="inferred from homology"/>
<keyword evidence="3" id="KW-1185">Reference proteome</keyword>
<dbReference type="PANTHER" id="PTHR11941">
    <property type="entry name" value="ENOYL-COA HYDRATASE-RELATED"/>
    <property type="match status" value="1"/>
</dbReference>
<comment type="similarity">
    <text evidence="1">Belongs to the enoyl-CoA hydratase/isomerase family.</text>
</comment>
<evidence type="ECO:0000256" key="1">
    <source>
        <dbReference type="ARBA" id="ARBA00005254"/>
    </source>
</evidence>
<evidence type="ECO:0000313" key="2">
    <source>
        <dbReference type="EMBL" id="MCT9809636.1"/>
    </source>
</evidence>
<evidence type="ECO:0000313" key="3">
    <source>
        <dbReference type="Proteomes" id="UP001525968"/>
    </source>
</evidence>
<dbReference type="SUPFAM" id="SSF52096">
    <property type="entry name" value="ClpP/crotonase"/>
    <property type="match status" value="1"/>
</dbReference>
<dbReference type="InterPro" id="IPR029045">
    <property type="entry name" value="ClpP/crotonase-like_dom_sf"/>
</dbReference>
<dbReference type="Pfam" id="PF00378">
    <property type="entry name" value="ECH_1"/>
    <property type="match status" value="1"/>
</dbReference>
<dbReference type="CDD" id="cd06558">
    <property type="entry name" value="crotonase-like"/>
    <property type="match status" value="1"/>
</dbReference>
<dbReference type="NCBIfam" id="NF004795">
    <property type="entry name" value="PRK06143.1"/>
    <property type="match status" value="1"/>
</dbReference>
<dbReference type="Proteomes" id="UP001525968">
    <property type="component" value="Unassembled WGS sequence"/>
</dbReference>
<comment type="caution">
    <text evidence="2">The sequence shown here is derived from an EMBL/GenBank/DDBJ whole genome shotgun (WGS) entry which is preliminary data.</text>
</comment>
<accession>A0ABT2PGT2</accession>
<dbReference type="InterPro" id="IPR001753">
    <property type="entry name" value="Enoyl-CoA_hydra/iso"/>
</dbReference>
<organism evidence="2 3">
    <name type="scientific">Acidovorax bellezanensis</name>
    <dbReference type="NCBI Taxonomy" id="2976702"/>
    <lineage>
        <taxon>Bacteria</taxon>
        <taxon>Pseudomonadati</taxon>
        <taxon>Pseudomonadota</taxon>
        <taxon>Betaproteobacteria</taxon>
        <taxon>Burkholderiales</taxon>
        <taxon>Comamonadaceae</taxon>
        <taxon>Acidovorax</taxon>
    </lineage>
</organism>
<protein>
    <submittedName>
        <fullName evidence="2">Enoyl-CoA hydratase</fullName>
    </submittedName>
</protein>
<reference evidence="2 3" key="1">
    <citation type="submission" date="2022-09" db="EMBL/GenBank/DDBJ databases">
        <title>Draft genome of isolate Be4.</title>
        <authorList>
            <person name="Sanchez-Castro I."/>
            <person name="Martinez-Rodriguez P."/>
            <person name="Descostes M."/>
            <person name="Merroun M."/>
        </authorList>
    </citation>
    <scope>NUCLEOTIDE SEQUENCE [LARGE SCALE GENOMIC DNA]</scope>
    <source>
        <strain evidence="2 3">Be4</strain>
    </source>
</reference>
<dbReference type="RefSeq" id="WP_261498565.1">
    <property type="nucleotide sequence ID" value="NZ_JAODYH010000002.1"/>
</dbReference>
<dbReference type="PANTHER" id="PTHR11941:SF171">
    <property type="entry name" value="SD19268P"/>
    <property type="match status" value="1"/>
</dbReference>
<dbReference type="EMBL" id="JAODYH010000002">
    <property type="protein sequence ID" value="MCT9809636.1"/>
    <property type="molecule type" value="Genomic_DNA"/>
</dbReference>
<name>A0ABT2PGT2_9BURK</name>